<comment type="caution">
    <text evidence="2">The sequence shown here is derived from an EMBL/GenBank/DDBJ whole genome shotgun (WGS) entry which is preliminary data.</text>
</comment>
<accession>A0A151CGC1</accession>
<feature type="chain" id="PRO_5007578469" description="Big-1 domain-containing protein" evidence="1">
    <location>
        <begin position="21"/>
        <end position="458"/>
    </location>
</feature>
<sequence length="458" mass="49581">MKKKIIYTVMIAAMSMLLSGCGSNSKKDPITPTPPPATNGYAFKNVTSNLNITAYEKYKIEFQLTQNDFAVPGAPVAMKVFDQHLGSVESNSVVTDENGKGSFSYTPPAVFPETGTLSIVYTDGNISIEAPITLKFNLDESSDGRATTLSIVYESTEYDVKRGMIGHYHVHAVDRKSNLPTVGIPVKFTLVNGVKEFNGEKLQISKGSIYNTDPVTFIDNSINYAMQTKVISGDNLIIFPSEGKTDSSYLGGWNIKSVSDNLTFSGMYSNLIDTTNLTYIIGNEERLLGGDNGEVGSLVIAHVEIVDDITDADGYAYFDIVFDPKLAGHTVSVEAHGDENGRRIGVAQKIGLRWDKISAPSVTTPNSGSIEKVRMAIFIELENGGSEYLIDVNLAPNSFTVEKSPHCSLNEAQSNFNTGAYGHVLIAVNTDGNTTSTGGVDECTVKWSGGMSSLYYEY</sequence>
<dbReference type="Proteomes" id="UP000075359">
    <property type="component" value="Unassembled WGS sequence"/>
</dbReference>
<keyword evidence="1" id="KW-0732">Signal</keyword>
<evidence type="ECO:0008006" key="4">
    <source>
        <dbReference type="Google" id="ProtNLM"/>
    </source>
</evidence>
<gene>
    <name evidence="2" type="ORF">AS592_05935</name>
</gene>
<reference evidence="2 3" key="1">
    <citation type="submission" date="2015-11" db="EMBL/GenBank/DDBJ databases">
        <title>Draft genome of Sulfurovum riftiae 1812E, a member of the Epsilonproteobacteria isolated from the tube of the deep-sea hydrothermal vent tubewom Riftia pachyptila.</title>
        <authorList>
            <person name="Vetriani C."/>
            <person name="Giovannelli D."/>
        </authorList>
    </citation>
    <scope>NUCLEOTIDE SEQUENCE [LARGE SCALE GENOMIC DNA]</scope>
    <source>
        <strain evidence="2 3">1812E</strain>
    </source>
</reference>
<evidence type="ECO:0000313" key="3">
    <source>
        <dbReference type="Proteomes" id="UP000075359"/>
    </source>
</evidence>
<keyword evidence="3" id="KW-1185">Reference proteome</keyword>
<name>A0A151CGC1_9BACT</name>
<protein>
    <recommendedName>
        <fullName evidence="4">Big-1 domain-containing protein</fullName>
    </recommendedName>
</protein>
<proteinExistence type="predicted"/>
<dbReference type="EMBL" id="LNKT01000034">
    <property type="protein sequence ID" value="KYJ86333.1"/>
    <property type="molecule type" value="Genomic_DNA"/>
</dbReference>
<dbReference type="OrthoDB" id="9801912at2"/>
<dbReference type="STRING" id="1630136.AS592_05935"/>
<dbReference type="PROSITE" id="PS51257">
    <property type="entry name" value="PROKAR_LIPOPROTEIN"/>
    <property type="match status" value="1"/>
</dbReference>
<dbReference type="AlphaFoldDB" id="A0A151CGC1"/>
<dbReference type="RefSeq" id="WP_067331211.1">
    <property type="nucleotide sequence ID" value="NZ_LNKT01000034.1"/>
</dbReference>
<evidence type="ECO:0000313" key="2">
    <source>
        <dbReference type="EMBL" id="KYJ86333.1"/>
    </source>
</evidence>
<organism evidence="2 3">
    <name type="scientific">Sulfurovum riftiae</name>
    <dbReference type="NCBI Taxonomy" id="1630136"/>
    <lineage>
        <taxon>Bacteria</taxon>
        <taxon>Pseudomonadati</taxon>
        <taxon>Campylobacterota</taxon>
        <taxon>Epsilonproteobacteria</taxon>
        <taxon>Campylobacterales</taxon>
        <taxon>Sulfurovaceae</taxon>
        <taxon>Sulfurovum</taxon>
    </lineage>
</organism>
<feature type="signal peptide" evidence="1">
    <location>
        <begin position="1"/>
        <end position="20"/>
    </location>
</feature>
<evidence type="ECO:0000256" key="1">
    <source>
        <dbReference type="SAM" id="SignalP"/>
    </source>
</evidence>